<evidence type="ECO:0000313" key="2">
    <source>
        <dbReference type="EMBL" id="KIK26896.1"/>
    </source>
</evidence>
<gene>
    <name evidence="2" type="ORF">PISMIDRAFT_94090</name>
</gene>
<dbReference type="Proteomes" id="UP000054018">
    <property type="component" value="Unassembled WGS sequence"/>
</dbReference>
<dbReference type="OrthoDB" id="2687594at2759"/>
<dbReference type="AlphaFoldDB" id="A0A0C9ZC71"/>
<reference evidence="3" key="2">
    <citation type="submission" date="2015-01" db="EMBL/GenBank/DDBJ databases">
        <title>Evolutionary Origins and Diversification of the Mycorrhizal Mutualists.</title>
        <authorList>
            <consortium name="DOE Joint Genome Institute"/>
            <consortium name="Mycorrhizal Genomics Consortium"/>
            <person name="Kohler A."/>
            <person name="Kuo A."/>
            <person name="Nagy L.G."/>
            <person name="Floudas D."/>
            <person name="Copeland A."/>
            <person name="Barry K.W."/>
            <person name="Cichocki N."/>
            <person name="Veneault-Fourrey C."/>
            <person name="LaButti K."/>
            <person name="Lindquist E.A."/>
            <person name="Lipzen A."/>
            <person name="Lundell T."/>
            <person name="Morin E."/>
            <person name="Murat C."/>
            <person name="Riley R."/>
            <person name="Ohm R."/>
            <person name="Sun H."/>
            <person name="Tunlid A."/>
            <person name="Henrissat B."/>
            <person name="Grigoriev I.V."/>
            <person name="Hibbett D.S."/>
            <person name="Martin F."/>
        </authorList>
    </citation>
    <scope>NUCLEOTIDE SEQUENCE [LARGE SCALE GENOMIC DNA]</scope>
    <source>
        <strain evidence="3">441</strain>
    </source>
</reference>
<proteinExistence type="predicted"/>
<keyword evidence="3" id="KW-1185">Reference proteome</keyword>
<feature type="compositionally biased region" description="Basic and acidic residues" evidence="1">
    <location>
        <begin position="134"/>
        <end position="147"/>
    </location>
</feature>
<feature type="compositionally biased region" description="Pro residues" evidence="1">
    <location>
        <begin position="103"/>
        <end position="128"/>
    </location>
</feature>
<protein>
    <submittedName>
        <fullName evidence="2">Uncharacterized protein</fullName>
    </submittedName>
</protein>
<feature type="region of interest" description="Disordered" evidence="1">
    <location>
        <begin position="80"/>
        <end position="147"/>
    </location>
</feature>
<dbReference type="HOGENOM" id="CLU_007337_5_2_1"/>
<dbReference type="STRING" id="765257.A0A0C9ZC71"/>
<sequence>MNQTTRYLCVCKKYNFGRPHSVSLPTWYEHIQQAESDEEKQRIRQVTFITSNSRHLTEALAMLQSALSVVGYGSPGDLSILHSPPLSPHRDPTPPPSPHRDPTPPPSPCRDPTPPPSPCRDPTPPHDPGSPLRDLSDHPDIPLDHGDHANIFYQRRSRPIVDIEALSQSAILPHMRESMQLIQALASASLEDPVSKLDDDALSRLRSPPNYAVSIESPGVRYSISTYLALENASQKAYNRVCHAAQQNFPGAAGIDDILSFYNVERTIAMHTGVHSIEHDMCRNTCLAFTGPFSALDSCPTCGTSRWIEEVLQGTHSHSKVAAQKFTTIPIGPQIQALYRHKNTAADMDYLRKRTNEVLMQIHSTGQVPVLDDIVMGWDYIGAVLDGDIKPDDVVLMVSLDGAQLFDSKESDCWIYIWIVVNLPPTKRYRKLHVCPGGFIPGPNKPKNVDSFLFPGLHHLAALQNEGLSIWNA</sequence>
<evidence type="ECO:0000256" key="1">
    <source>
        <dbReference type="SAM" id="MobiDB-lite"/>
    </source>
</evidence>
<name>A0A0C9ZC71_9AGAM</name>
<dbReference type="EMBL" id="KN833699">
    <property type="protein sequence ID" value="KIK26896.1"/>
    <property type="molecule type" value="Genomic_DNA"/>
</dbReference>
<accession>A0A0C9ZC71</accession>
<reference evidence="2 3" key="1">
    <citation type="submission" date="2014-04" db="EMBL/GenBank/DDBJ databases">
        <authorList>
            <consortium name="DOE Joint Genome Institute"/>
            <person name="Kuo A."/>
            <person name="Kohler A."/>
            <person name="Costa M.D."/>
            <person name="Nagy L.G."/>
            <person name="Floudas D."/>
            <person name="Copeland A."/>
            <person name="Barry K.W."/>
            <person name="Cichocki N."/>
            <person name="Veneault-Fourrey C."/>
            <person name="LaButti K."/>
            <person name="Lindquist E.A."/>
            <person name="Lipzen A."/>
            <person name="Lundell T."/>
            <person name="Morin E."/>
            <person name="Murat C."/>
            <person name="Sun H."/>
            <person name="Tunlid A."/>
            <person name="Henrissat B."/>
            <person name="Grigoriev I.V."/>
            <person name="Hibbett D.S."/>
            <person name="Martin F."/>
            <person name="Nordberg H.P."/>
            <person name="Cantor M.N."/>
            <person name="Hua S.X."/>
        </authorList>
    </citation>
    <scope>NUCLEOTIDE SEQUENCE [LARGE SCALE GENOMIC DNA]</scope>
    <source>
        <strain evidence="2 3">441</strain>
    </source>
</reference>
<organism evidence="2 3">
    <name type="scientific">Pisolithus microcarpus 441</name>
    <dbReference type="NCBI Taxonomy" id="765257"/>
    <lineage>
        <taxon>Eukaryota</taxon>
        <taxon>Fungi</taxon>
        <taxon>Dikarya</taxon>
        <taxon>Basidiomycota</taxon>
        <taxon>Agaricomycotina</taxon>
        <taxon>Agaricomycetes</taxon>
        <taxon>Agaricomycetidae</taxon>
        <taxon>Boletales</taxon>
        <taxon>Sclerodermatineae</taxon>
        <taxon>Pisolithaceae</taxon>
        <taxon>Pisolithus</taxon>
    </lineage>
</organism>
<feature type="compositionally biased region" description="Basic and acidic residues" evidence="1">
    <location>
        <begin position="88"/>
        <end position="102"/>
    </location>
</feature>
<evidence type="ECO:0000313" key="3">
    <source>
        <dbReference type="Proteomes" id="UP000054018"/>
    </source>
</evidence>
<feature type="non-terminal residue" evidence="2">
    <location>
        <position position="473"/>
    </location>
</feature>